<sequence length="66" mass="7650">MALDKHIELGMIIDIDVIYPMQQHQYRSRIDNLLVFLIGMDVLCSDKTETLTLNKLSADTRQWSVV</sequence>
<dbReference type="Proteomes" id="UP000257109">
    <property type="component" value="Unassembled WGS sequence"/>
</dbReference>
<evidence type="ECO:0000313" key="1">
    <source>
        <dbReference type="EMBL" id="RDX73981.1"/>
    </source>
</evidence>
<reference evidence="1" key="1">
    <citation type="submission" date="2018-05" db="EMBL/GenBank/DDBJ databases">
        <title>Draft genome of Mucuna pruriens seed.</title>
        <authorList>
            <person name="Nnadi N.E."/>
            <person name="Vos R."/>
            <person name="Hasami M.H."/>
            <person name="Devisetty U.K."/>
            <person name="Aguiy J.C."/>
        </authorList>
    </citation>
    <scope>NUCLEOTIDE SEQUENCE [LARGE SCALE GENOMIC DNA]</scope>
    <source>
        <strain evidence="1">JCA_2017</strain>
    </source>
</reference>
<keyword evidence="2" id="KW-1185">Reference proteome</keyword>
<dbReference type="EMBL" id="QJKJ01010336">
    <property type="protein sequence ID" value="RDX73981.1"/>
    <property type="molecule type" value="Genomic_DNA"/>
</dbReference>
<comment type="caution">
    <text evidence="1">The sequence shown here is derived from an EMBL/GenBank/DDBJ whole genome shotgun (WGS) entry which is preliminary data.</text>
</comment>
<gene>
    <name evidence="1" type="primary">AHA2</name>
    <name evidence="1" type="ORF">CR513_46322</name>
</gene>
<dbReference type="STRING" id="157652.A0A371F6Q9"/>
<accession>A0A371F6Q9</accession>
<name>A0A371F6Q9_MUCPR</name>
<protein>
    <submittedName>
        <fullName evidence="1">ATPase 2, plasma membrane-type</fullName>
    </submittedName>
</protein>
<feature type="non-terminal residue" evidence="1">
    <location>
        <position position="1"/>
    </location>
</feature>
<proteinExistence type="predicted"/>
<organism evidence="1 2">
    <name type="scientific">Mucuna pruriens</name>
    <name type="common">Velvet bean</name>
    <name type="synonym">Dolichos pruriens</name>
    <dbReference type="NCBI Taxonomy" id="157652"/>
    <lineage>
        <taxon>Eukaryota</taxon>
        <taxon>Viridiplantae</taxon>
        <taxon>Streptophyta</taxon>
        <taxon>Embryophyta</taxon>
        <taxon>Tracheophyta</taxon>
        <taxon>Spermatophyta</taxon>
        <taxon>Magnoliopsida</taxon>
        <taxon>eudicotyledons</taxon>
        <taxon>Gunneridae</taxon>
        <taxon>Pentapetalae</taxon>
        <taxon>rosids</taxon>
        <taxon>fabids</taxon>
        <taxon>Fabales</taxon>
        <taxon>Fabaceae</taxon>
        <taxon>Papilionoideae</taxon>
        <taxon>50 kb inversion clade</taxon>
        <taxon>NPAAA clade</taxon>
        <taxon>indigoferoid/millettioid clade</taxon>
        <taxon>Phaseoleae</taxon>
        <taxon>Mucuna</taxon>
    </lineage>
</organism>
<dbReference type="AlphaFoldDB" id="A0A371F6Q9"/>
<evidence type="ECO:0000313" key="2">
    <source>
        <dbReference type="Proteomes" id="UP000257109"/>
    </source>
</evidence>